<reference evidence="2 3" key="1">
    <citation type="submission" date="2018-05" db="EMBL/GenBank/DDBJ databases">
        <title>Genome sequences of two Antarctic strains of Pseudomonas prosekii: insights into adaptation to extreme conditions.</title>
        <authorList>
            <person name="Snopkova K."/>
            <person name="Dufkova K."/>
            <person name="Cejkova D."/>
            <person name="Sedlacek I."/>
            <person name="Smajs D."/>
        </authorList>
    </citation>
    <scope>NUCLEOTIDE SEQUENCE [LARGE SCALE GENOMIC DNA]</scope>
    <source>
        <strain evidence="2 3">P2673</strain>
    </source>
</reference>
<dbReference type="InterPro" id="IPR022385">
    <property type="entry name" value="Rhs_assc_core"/>
</dbReference>
<gene>
    <name evidence="2" type="ORF">C9I49_22555</name>
</gene>
<name>A0A2U2D343_9PSED</name>
<dbReference type="PANTHER" id="PTHR32305:SF15">
    <property type="entry name" value="PROTEIN RHSA-RELATED"/>
    <property type="match status" value="1"/>
</dbReference>
<evidence type="ECO:0000313" key="3">
    <source>
        <dbReference type="Proteomes" id="UP000245056"/>
    </source>
</evidence>
<dbReference type="Proteomes" id="UP000245056">
    <property type="component" value="Unassembled WGS sequence"/>
</dbReference>
<evidence type="ECO:0000313" key="2">
    <source>
        <dbReference type="EMBL" id="PWE40962.1"/>
    </source>
</evidence>
<sequence>MHASITTTHYRTPTLSVVDPRGLAVRSVDYWREDEKLAAQARVNRVAYDLGGRPVKQWDPRLWALQAEDPLTPANMTSVHSLSDHVVSLLSVDAGLQVSLPGTGNQVVQRWDSRGTRNDIEYDDQLRPVATFEQQGSAPRSCVERLEYGGSEPGNQAVNLCRQLTRHDSPGGTVLFESFALTRQCTRHVQHFTQEPVVADWPEPIADRQQLLEPGEGALSTWRYGPQGNVLEKTDARHNCQAFAFTVDGLLRDSALKLSGKLTWQTLVSEIEYSADGRIIREVAGNHVETKLSYGAADGLLIERRAFSNHSGLLQHLFYEYDRMGNVLSIEDKALEVRYFNNQRIEPISCFNYDSLYQLIGASGWEAGSANQGPNSAGRMDPAALSNYQQSFSYDESGNLLKLTHIGAQSPGRELKAARYSNRCLPWRNGVPPTEEEIAAAFDANGNLLMLEQGRSMTWDLRNQLQSVSPVERDSGRNDVESYLYDGGGQRVRKTRSLQTNARTMMAGVRYLPGLDIRSHSGTGEVLQVITATGGLNSVRVLHWETTPPTGVANDQYRYSLVDHLNSCTLELADDARIISREGYYAFGETAWFAGQNEAEVSYKTVRYSGKERDATGLYYYGFRYYIGWLQRWVNPDPARDIDGLNLYRMVRNNPVGLIDRDGLAPDPKDKQPNRISALTALFNSTSVAGPPSPRPSSTSGAATPRATAPQLPARPARPAQAPLITPATKAAAPGRPPPIKLPTADLSARVLPAYASGYVEFGTHSLMVSKTGSIVVFRGDDRPDHVIRNAGGFYPRDNRGSAIQQDFRRAVQTDGLNAHAQEHVRALNPGYVSTGLDEDSGGYGDTRGFLYRMEIPDLQERGVNDQTLGLSSPYSFTPKNQLDTRFFMNASTLEQATLASMIPPRTHEMTFITPIPHAYIVAYRAAKSSQWMPFH</sequence>
<dbReference type="PANTHER" id="PTHR32305">
    <property type="match status" value="1"/>
</dbReference>
<accession>A0A2U2D343</accession>
<proteinExistence type="predicted"/>
<dbReference type="AlphaFoldDB" id="A0A2U2D343"/>
<dbReference type="Gene3D" id="2.180.10.10">
    <property type="entry name" value="RHS repeat-associated core"/>
    <property type="match status" value="1"/>
</dbReference>
<comment type="caution">
    <text evidence="2">The sequence shown here is derived from an EMBL/GenBank/DDBJ whole genome shotgun (WGS) entry which is preliminary data.</text>
</comment>
<protein>
    <submittedName>
        <fullName evidence="2">Type IV secretion protein Rhs</fullName>
    </submittedName>
</protein>
<dbReference type="OrthoDB" id="7056038at2"/>
<evidence type="ECO:0000256" key="1">
    <source>
        <dbReference type="SAM" id="MobiDB-lite"/>
    </source>
</evidence>
<organism evidence="2 3">
    <name type="scientific">Pseudomonas prosekii</name>
    <dbReference type="NCBI Taxonomy" id="1148509"/>
    <lineage>
        <taxon>Bacteria</taxon>
        <taxon>Pseudomonadati</taxon>
        <taxon>Pseudomonadota</taxon>
        <taxon>Gammaproteobacteria</taxon>
        <taxon>Pseudomonadales</taxon>
        <taxon>Pseudomonadaceae</taxon>
        <taxon>Pseudomonas</taxon>
    </lineage>
</organism>
<dbReference type="EMBL" id="QFAW01000038">
    <property type="protein sequence ID" value="PWE40962.1"/>
    <property type="molecule type" value="Genomic_DNA"/>
</dbReference>
<dbReference type="InterPro" id="IPR050708">
    <property type="entry name" value="T6SS_VgrG/RHS"/>
</dbReference>
<feature type="region of interest" description="Disordered" evidence="1">
    <location>
        <begin position="685"/>
        <end position="718"/>
    </location>
</feature>
<feature type="compositionally biased region" description="Low complexity" evidence="1">
    <location>
        <begin position="696"/>
        <end position="718"/>
    </location>
</feature>
<dbReference type="NCBIfam" id="TIGR03696">
    <property type="entry name" value="Rhs_assc_core"/>
    <property type="match status" value="1"/>
</dbReference>
<dbReference type="RefSeq" id="WP_109521992.1">
    <property type="nucleotide sequence ID" value="NZ_QFAW01000038.1"/>
</dbReference>
<dbReference type="Gene3D" id="3.90.210.10">
    <property type="entry name" value="Heat-Labile Enterotoxin, subunit A"/>
    <property type="match status" value="1"/>
</dbReference>